<keyword evidence="2" id="KW-1185">Reference proteome</keyword>
<dbReference type="STRING" id="1317122.ATO12_19885"/>
<name>A0A023BTJ6_9FLAO</name>
<organism evidence="1 2">
    <name type="scientific">Aquimarina atlantica</name>
    <dbReference type="NCBI Taxonomy" id="1317122"/>
    <lineage>
        <taxon>Bacteria</taxon>
        <taxon>Pseudomonadati</taxon>
        <taxon>Bacteroidota</taxon>
        <taxon>Flavobacteriia</taxon>
        <taxon>Flavobacteriales</taxon>
        <taxon>Flavobacteriaceae</taxon>
        <taxon>Aquimarina</taxon>
    </lineage>
</organism>
<dbReference type="eggNOG" id="ENOG5032J3I">
    <property type="taxonomic scope" value="Bacteria"/>
</dbReference>
<dbReference type="EMBL" id="AQRA01000006">
    <property type="protein sequence ID" value="EZH73264.1"/>
    <property type="molecule type" value="Genomic_DNA"/>
</dbReference>
<comment type="caution">
    <text evidence="1">The sequence shown here is derived from an EMBL/GenBank/DDBJ whole genome shotgun (WGS) entry which is preliminary data.</text>
</comment>
<evidence type="ECO:0000313" key="1">
    <source>
        <dbReference type="EMBL" id="EZH73264.1"/>
    </source>
</evidence>
<protein>
    <submittedName>
        <fullName evidence="1">Uncharacterized protein</fullName>
    </submittedName>
</protein>
<accession>A0A023BTJ6</accession>
<dbReference type="RefSeq" id="WP_034243152.1">
    <property type="nucleotide sequence ID" value="NZ_AQRA01000006.1"/>
</dbReference>
<dbReference type="AlphaFoldDB" id="A0A023BTJ6"/>
<proteinExistence type="predicted"/>
<dbReference type="Proteomes" id="UP000023541">
    <property type="component" value="Unassembled WGS sequence"/>
</dbReference>
<dbReference type="OrthoDB" id="1160165at2"/>
<evidence type="ECO:0000313" key="2">
    <source>
        <dbReference type="Proteomes" id="UP000023541"/>
    </source>
</evidence>
<gene>
    <name evidence="1" type="ORF">ATO12_19885</name>
</gene>
<reference evidence="1 2" key="1">
    <citation type="submission" date="2014-04" db="EMBL/GenBank/DDBJ databases">
        <title>Aquimarina sp. 22II-S11-z7 Genome Sequencing.</title>
        <authorList>
            <person name="Lai Q."/>
        </authorList>
    </citation>
    <scope>NUCLEOTIDE SEQUENCE [LARGE SCALE GENOMIC DNA]</scope>
    <source>
        <strain evidence="1 2">22II-S11-z7</strain>
    </source>
</reference>
<sequence length="231" mass="27422">MKSFFILFLWIGNTLMISQTNINNNFNSSNNLAYDTTKVLNVYNSPTGNSYTEKSIKGHKYYNEEYKIAEIYVDDRMIHKYAVRYDAYHDQIEVIENDKKFVLSKENKIRVVLKDYEYGLLLNKKGVEEYFILFNKNKETSLVLKARKKIEDAKKPQSGFEKPRPPAFYRDYSYFIKNNSDDLKKVRLKKNSILTVLKDKKEELEKFASSKKLKFKKEADLIKIIDYYNTL</sequence>